<reference evidence="1 2" key="1">
    <citation type="submission" date="2016-10" db="EMBL/GenBank/DDBJ databases">
        <authorList>
            <person name="Varghese N."/>
            <person name="Submissions S."/>
        </authorList>
    </citation>
    <scope>NUCLEOTIDE SEQUENCE [LARGE SCALE GENOMIC DNA]</scope>
    <source>
        <strain evidence="1 2">BS2981</strain>
    </source>
</reference>
<dbReference type="Proteomes" id="UP000199576">
    <property type="component" value="Chromosome I"/>
</dbReference>
<sequence>MIQCKRAYDPASPDDGKRILVDRLWPRNCRKDALVLDEWVKDVAPSTELRKAFKSGALNFAQFTRAYRQELSAQPAHWWKLLDLAEAGTLTLIYAAHDPQANNAVVLAQWLEQSWIGVQRAVRRCVIRGISRVNRDASSRHLSPRGKDRRGR</sequence>
<name>A0ABY0UMK6_PSECE</name>
<proteinExistence type="predicted"/>
<gene>
    <name evidence="1" type="ORF">SAMN04490182_2752</name>
</gene>
<dbReference type="PANTHER" id="PTHR36849">
    <property type="entry name" value="CYTOPLASMIC PROTEIN-RELATED"/>
    <property type="match status" value="1"/>
</dbReference>
<evidence type="ECO:0000313" key="2">
    <source>
        <dbReference type="Proteomes" id="UP000199576"/>
    </source>
</evidence>
<organism evidence="1 2">
    <name type="scientific">Pseudomonas cedrina</name>
    <dbReference type="NCBI Taxonomy" id="651740"/>
    <lineage>
        <taxon>Bacteria</taxon>
        <taxon>Pseudomonadati</taxon>
        <taxon>Pseudomonadota</taxon>
        <taxon>Gammaproteobacteria</taxon>
        <taxon>Pseudomonadales</taxon>
        <taxon>Pseudomonadaceae</taxon>
        <taxon>Pseudomonas</taxon>
    </lineage>
</organism>
<dbReference type="Pfam" id="PF22752">
    <property type="entry name" value="DUF488-N3i"/>
    <property type="match status" value="1"/>
</dbReference>
<dbReference type="EMBL" id="LT629753">
    <property type="protein sequence ID" value="SDS91643.1"/>
    <property type="molecule type" value="Genomic_DNA"/>
</dbReference>
<dbReference type="InterPro" id="IPR052552">
    <property type="entry name" value="YeaO-like"/>
</dbReference>
<protein>
    <submittedName>
        <fullName evidence="1">Uncharacterized conserved protein YeaO, DUF488 family</fullName>
    </submittedName>
</protein>
<keyword evidence="2" id="KW-1185">Reference proteome</keyword>
<evidence type="ECO:0000313" key="1">
    <source>
        <dbReference type="EMBL" id="SDS91643.1"/>
    </source>
</evidence>
<dbReference type="PANTHER" id="PTHR36849:SF1">
    <property type="entry name" value="CYTOPLASMIC PROTEIN"/>
    <property type="match status" value="1"/>
</dbReference>
<accession>A0ABY0UMK6</accession>